<sequence>MICGIILSGGSSRRFQASGEPWVDKALYRVNNEPMIRLVYNALSQVTDGIIIAVNNMDRALSYKPIIPGADYVIDDERLTGPLAGIYSALNKCSEDYAVVVPNDMPHITPKTLEPLVNALMGFDAATYVYPNGHLENALMGVRRTTALQFMDLLIEYGRTKIFDLVRGLPRVLFLNPLIHGIELRSLINVNTRNDLMASSIVINGQVVKNDVSVIREYTINDVVNKDLNRVMGSLWYTLMTGDPWPEFRLYTEAGLHFLAAHVLLDSINENVKQLGRRILSSFGVDKA</sequence>
<dbReference type="EMBL" id="AP026830">
    <property type="protein sequence ID" value="BDR92077.1"/>
    <property type="molecule type" value="Genomic_DNA"/>
</dbReference>
<keyword evidence="3" id="KW-0479">Metal-binding</keyword>
<dbReference type="PANTHER" id="PTHR19136:SF81">
    <property type="entry name" value="MOLYBDENUM COFACTOR GUANYLYLTRANSFERASE"/>
    <property type="match status" value="1"/>
</dbReference>
<keyword evidence="4" id="KW-0547">Nucleotide-binding</keyword>
<keyword evidence="2" id="KW-0808">Transferase</keyword>
<name>A0A830EG46_9CREN</name>
<evidence type="ECO:0000256" key="4">
    <source>
        <dbReference type="ARBA" id="ARBA00022741"/>
    </source>
</evidence>
<gene>
    <name evidence="10" type="ORF">GCM10007112_01370</name>
    <name evidence="9" type="ORF">Vsou_11700</name>
</gene>
<evidence type="ECO:0000313" key="10">
    <source>
        <dbReference type="EMBL" id="GGI68057.1"/>
    </source>
</evidence>
<keyword evidence="1" id="KW-0963">Cytoplasm</keyword>
<feature type="domain" description="MobA-like NTP transferase" evidence="8">
    <location>
        <begin position="4"/>
        <end position="162"/>
    </location>
</feature>
<protein>
    <recommendedName>
        <fullName evidence="8">MobA-like NTP transferase domain-containing protein</fullName>
    </recommendedName>
</protein>
<organism evidence="10 11">
    <name type="scientific">Vulcanisaeta souniana JCM 11219</name>
    <dbReference type="NCBI Taxonomy" id="1293586"/>
    <lineage>
        <taxon>Archaea</taxon>
        <taxon>Thermoproteota</taxon>
        <taxon>Thermoprotei</taxon>
        <taxon>Thermoproteales</taxon>
        <taxon>Thermoproteaceae</taxon>
        <taxon>Vulcanisaeta</taxon>
    </lineage>
</organism>
<dbReference type="SUPFAM" id="SSF53448">
    <property type="entry name" value="Nucleotide-diphospho-sugar transferases"/>
    <property type="match status" value="1"/>
</dbReference>
<evidence type="ECO:0000256" key="2">
    <source>
        <dbReference type="ARBA" id="ARBA00022679"/>
    </source>
</evidence>
<reference evidence="10" key="2">
    <citation type="submission" date="2020-09" db="EMBL/GenBank/DDBJ databases">
        <authorList>
            <person name="Sun Q."/>
            <person name="Ohkuma M."/>
        </authorList>
    </citation>
    <scope>NUCLEOTIDE SEQUENCE</scope>
    <source>
        <strain evidence="10">JCM 11219</strain>
    </source>
</reference>
<dbReference type="GO" id="GO:0006777">
    <property type="term" value="P:Mo-molybdopterin cofactor biosynthetic process"/>
    <property type="evidence" value="ECO:0007669"/>
    <property type="project" value="UniProtKB-KW"/>
</dbReference>
<dbReference type="GO" id="GO:0005525">
    <property type="term" value="F:GTP binding"/>
    <property type="evidence" value="ECO:0007669"/>
    <property type="project" value="UniProtKB-KW"/>
</dbReference>
<dbReference type="InterPro" id="IPR013482">
    <property type="entry name" value="Molybde_CF_guanTrfase"/>
</dbReference>
<dbReference type="GO" id="GO:0016779">
    <property type="term" value="F:nucleotidyltransferase activity"/>
    <property type="evidence" value="ECO:0007669"/>
    <property type="project" value="TreeGrafter"/>
</dbReference>
<evidence type="ECO:0000256" key="3">
    <source>
        <dbReference type="ARBA" id="ARBA00022723"/>
    </source>
</evidence>
<evidence type="ECO:0000313" key="11">
    <source>
        <dbReference type="Proteomes" id="UP000657075"/>
    </source>
</evidence>
<proteinExistence type="predicted"/>
<reference evidence="9" key="4">
    <citation type="journal article" date="2023" name="Microbiol. Resour. Announc.">
        <title>Complete Genome Sequence of Vulcanisaeta souniana Strain IC-059, a Hyperthermophilic Archaeon Isolated from Hot Spring Water in Japan.</title>
        <authorList>
            <person name="Kato S."/>
            <person name="Itoh T."/>
            <person name="Wu L."/>
            <person name="Ma J."/>
            <person name="Ohkuma M."/>
        </authorList>
    </citation>
    <scope>NUCLEOTIDE SEQUENCE</scope>
    <source>
        <strain evidence="9">JCM 11219</strain>
    </source>
</reference>
<dbReference type="InterPro" id="IPR029044">
    <property type="entry name" value="Nucleotide-diphossugar_trans"/>
</dbReference>
<dbReference type="PANTHER" id="PTHR19136">
    <property type="entry name" value="MOLYBDENUM COFACTOR GUANYLYLTRANSFERASE"/>
    <property type="match status" value="1"/>
</dbReference>
<evidence type="ECO:0000256" key="1">
    <source>
        <dbReference type="ARBA" id="ARBA00022490"/>
    </source>
</evidence>
<evidence type="ECO:0000313" key="9">
    <source>
        <dbReference type="EMBL" id="BDR92077.1"/>
    </source>
</evidence>
<evidence type="ECO:0000259" key="8">
    <source>
        <dbReference type="Pfam" id="PF12804"/>
    </source>
</evidence>
<keyword evidence="6" id="KW-0342">GTP-binding</keyword>
<evidence type="ECO:0000256" key="7">
    <source>
        <dbReference type="ARBA" id="ARBA00023150"/>
    </source>
</evidence>
<dbReference type="GeneID" id="76206716"/>
<accession>A0A830EG46</accession>
<dbReference type="RefSeq" id="WP_188602275.1">
    <property type="nucleotide sequence ID" value="NZ_AP026830.1"/>
</dbReference>
<dbReference type="InterPro" id="IPR025877">
    <property type="entry name" value="MobA-like_NTP_Trfase"/>
</dbReference>
<keyword evidence="7" id="KW-0501">Molybdenum cofactor biosynthesis</keyword>
<dbReference type="Proteomes" id="UP000657075">
    <property type="component" value="Unassembled WGS sequence"/>
</dbReference>
<evidence type="ECO:0000256" key="5">
    <source>
        <dbReference type="ARBA" id="ARBA00022842"/>
    </source>
</evidence>
<keyword evidence="5" id="KW-0460">Magnesium</keyword>
<evidence type="ECO:0000256" key="6">
    <source>
        <dbReference type="ARBA" id="ARBA00023134"/>
    </source>
</evidence>
<keyword evidence="12" id="KW-1185">Reference proteome</keyword>
<dbReference type="AlphaFoldDB" id="A0A830EG46"/>
<dbReference type="OrthoDB" id="28434at2157"/>
<dbReference type="Gene3D" id="3.90.550.10">
    <property type="entry name" value="Spore Coat Polysaccharide Biosynthesis Protein SpsA, Chain A"/>
    <property type="match status" value="1"/>
</dbReference>
<dbReference type="EMBL" id="BMNM01000001">
    <property type="protein sequence ID" value="GGI68057.1"/>
    <property type="molecule type" value="Genomic_DNA"/>
</dbReference>
<dbReference type="Proteomes" id="UP001060771">
    <property type="component" value="Chromosome"/>
</dbReference>
<dbReference type="GO" id="GO:0046872">
    <property type="term" value="F:metal ion binding"/>
    <property type="evidence" value="ECO:0007669"/>
    <property type="project" value="UniProtKB-KW"/>
</dbReference>
<reference evidence="10" key="1">
    <citation type="journal article" date="2014" name="Int. J. Syst. Evol. Microbiol.">
        <title>Complete genome sequence of Corynebacterium casei LMG S-19264T (=DSM 44701T), isolated from a smear-ripened cheese.</title>
        <authorList>
            <consortium name="US DOE Joint Genome Institute (JGI-PGF)"/>
            <person name="Walter F."/>
            <person name="Albersmeier A."/>
            <person name="Kalinowski J."/>
            <person name="Ruckert C."/>
        </authorList>
    </citation>
    <scope>NUCLEOTIDE SEQUENCE</scope>
    <source>
        <strain evidence="10">JCM 11219</strain>
    </source>
</reference>
<reference evidence="12" key="3">
    <citation type="submission" date="2022-09" db="EMBL/GenBank/DDBJ databases">
        <title>Complete genome sequence of Vulcanisaeta souniana.</title>
        <authorList>
            <person name="Kato S."/>
            <person name="Itoh T."/>
            <person name="Ohkuma M."/>
        </authorList>
    </citation>
    <scope>NUCLEOTIDE SEQUENCE [LARGE SCALE GENOMIC DNA]</scope>
    <source>
        <strain evidence="12">JCM 11219</strain>
    </source>
</reference>
<dbReference type="Pfam" id="PF12804">
    <property type="entry name" value="NTP_transf_3"/>
    <property type="match status" value="1"/>
</dbReference>
<dbReference type="CDD" id="cd02503">
    <property type="entry name" value="MobA"/>
    <property type="match status" value="1"/>
</dbReference>
<evidence type="ECO:0000313" key="12">
    <source>
        <dbReference type="Proteomes" id="UP001060771"/>
    </source>
</evidence>